<dbReference type="Gene3D" id="3.80.10.10">
    <property type="entry name" value="Ribonuclease Inhibitor"/>
    <property type="match status" value="1"/>
</dbReference>
<evidence type="ECO:0000256" key="4">
    <source>
        <dbReference type="SAM" id="Phobius"/>
    </source>
</evidence>
<evidence type="ECO:0000259" key="5">
    <source>
        <dbReference type="SMART" id="SM00082"/>
    </source>
</evidence>
<keyword evidence="2" id="KW-0732">Signal</keyword>
<keyword evidence="6" id="KW-1185">Reference proteome</keyword>
<dbReference type="SMART" id="SM00369">
    <property type="entry name" value="LRR_TYP"/>
    <property type="match status" value="7"/>
</dbReference>
<evidence type="ECO:0000256" key="3">
    <source>
        <dbReference type="ARBA" id="ARBA00022737"/>
    </source>
</evidence>
<accession>A0A1I7TWJ6</accession>
<dbReference type="PROSITE" id="PS51450">
    <property type="entry name" value="LRR"/>
    <property type="match status" value="2"/>
</dbReference>
<organism evidence="6 7">
    <name type="scientific">Caenorhabditis tropicalis</name>
    <dbReference type="NCBI Taxonomy" id="1561998"/>
    <lineage>
        <taxon>Eukaryota</taxon>
        <taxon>Metazoa</taxon>
        <taxon>Ecdysozoa</taxon>
        <taxon>Nematoda</taxon>
        <taxon>Chromadorea</taxon>
        <taxon>Rhabditida</taxon>
        <taxon>Rhabditina</taxon>
        <taxon>Rhabditomorpha</taxon>
        <taxon>Rhabditoidea</taxon>
        <taxon>Rhabditidae</taxon>
        <taxon>Peloderinae</taxon>
        <taxon>Caenorhabditis</taxon>
    </lineage>
</organism>
<dbReference type="InterPro" id="IPR001611">
    <property type="entry name" value="Leu-rich_rpt"/>
</dbReference>
<dbReference type="SMART" id="SM00082">
    <property type="entry name" value="LRRCT"/>
    <property type="match status" value="1"/>
</dbReference>
<dbReference type="InterPro" id="IPR032675">
    <property type="entry name" value="LRR_dom_sf"/>
</dbReference>
<protein>
    <submittedName>
        <fullName evidence="7">LRRCT domain-containing protein</fullName>
    </submittedName>
</protein>
<dbReference type="PANTHER" id="PTHR24369">
    <property type="entry name" value="ANTIGEN BSP, PUTATIVE-RELATED"/>
    <property type="match status" value="1"/>
</dbReference>
<keyword evidence="1" id="KW-0433">Leucine-rich repeat</keyword>
<dbReference type="InterPro" id="IPR003591">
    <property type="entry name" value="Leu-rich_rpt_typical-subtyp"/>
</dbReference>
<dbReference type="InterPro" id="IPR050541">
    <property type="entry name" value="LRR_TM_domain-containing"/>
</dbReference>
<keyword evidence="4" id="KW-0812">Transmembrane</keyword>
<evidence type="ECO:0000313" key="6">
    <source>
        <dbReference type="Proteomes" id="UP000095282"/>
    </source>
</evidence>
<dbReference type="STRING" id="1561998.A0A1I7TWJ6"/>
<dbReference type="Proteomes" id="UP000095282">
    <property type="component" value="Unplaced"/>
</dbReference>
<feature type="domain" description="LRRCT" evidence="5">
    <location>
        <begin position="393"/>
        <end position="441"/>
    </location>
</feature>
<dbReference type="PANTHER" id="PTHR24369:SF210">
    <property type="entry name" value="CHAOPTIN-RELATED"/>
    <property type="match status" value="1"/>
</dbReference>
<evidence type="ECO:0000313" key="7">
    <source>
        <dbReference type="WBParaSite" id="Csp11.Scaffold629.g12499.t2"/>
    </source>
</evidence>
<evidence type="ECO:0000256" key="1">
    <source>
        <dbReference type="ARBA" id="ARBA00022614"/>
    </source>
</evidence>
<dbReference type="WBParaSite" id="Csp11.Scaffold629.g12499.t2">
    <property type="protein sequence ID" value="Csp11.Scaffold629.g12499.t2"/>
    <property type="gene ID" value="Csp11.Scaffold629.g12499"/>
</dbReference>
<dbReference type="GO" id="GO:0005886">
    <property type="term" value="C:plasma membrane"/>
    <property type="evidence" value="ECO:0007669"/>
    <property type="project" value="TreeGrafter"/>
</dbReference>
<dbReference type="InterPro" id="IPR000483">
    <property type="entry name" value="Cys-rich_flank_reg_C"/>
</dbReference>
<dbReference type="Pfam" id="PF13855">
    <property type="entry name" value="LRR_8"/>
    <property type="match status" value="2"/>
</dbReference>
<keyword evidence="4" id="KW-1133">Transmembrane helix</keyword>
<dbReference type="Pfam" id="PF13306">
    <property type="entry name" value="LRR_5"/>
    <property type="match status" value="1"/>
</dbReference>
<sequence>MPVPDKAIIPNMTSHDFFEKTRESRIDKLREIINETPTGNIEKMRQITEDLQEETSYDEDENEYKACTGLEDELCHCDMDEINCSDIVLWMDDPHLHTADLVIQIKDFKPIIANFSQNAISRLHKNKVLPGFEKYVSKLDFSYNHIRFMDSEVFKPFTNLSKLYLSHNNLQTFKKQVFEPVKDTLHRLDLGYNRIKSLDDGIFEGLTNLEVLSLDGNPIKTWKKEIFKGLDNLKTLSLDNCNIDDLPADIFEYLPKLTGISLRENPFEEIPSVVANLKSLKNVDMSITNLTEIRDHAFAGDSSLEEIILEKMPFLSVVRDCGFCGLPQLKIILLNDNKQLIEVHPNAFGFIKSEPGHKSAAITNFDIHGSNITTISEHMIDYDKLDTFKVGGNPWKCDCGIQFMMQEKFLFKSDSVAPKCASPPTLVDHHLATVRVTDACEDARFLGRSGRFSSVLGLALLAGFLAIGAYYMVSSGKLEKLVRQVRKEPEVSYTNLQAAGEDFALETDFQPRPAEV</sequence>
<evidence type="ECO:0000256" key="2">
    <source>
        <dbReference type="ARBA" id="ARBA00022729"/>
    </source>
</evidence>
<dbReference type="InterPro" id="IPR026906">
    <property type="entry name" value="LRR_5"/>
</dbReference>
<keyword evidence="3" id="KW-0677">Repeat</keyword>
<reference evidence="7" key="1">
    <citation type="submission" date="2016-11" db="UniProtKB">
        <authorList>
            <consortium name="WormBaseParasite"/>
        </authorList>
    </citation>
    <scope>IDENTIFICATION</scope>
</reference>
<proteinExistence type="predicted"/>
<dbReference type="SUPFAM" id="SSF52058">
    <property type="entry name" value="L domain-like"/>
    <property type="match status" value="1"/>
</dbReference>
<keyword evidence="4" id="KW-0472">Membrane</keyword>
<feature type="transmembrane region" description="Helical" evidence="4">
    <location>
        <begin position="452"/>
        <end position="473"/>
    </location>
</feature>
<dbReference type="AlphaFoldDB" id="A0A1I7TWJ6"/>
<name>A0A1I7TWJ6_9PELO</name>